<dbReference type="InterPro" id="IPR023214">
    <property type="entry name" value="HAD_sf"/>
</dbReference>
<dbReference type="AlphaFoldDB" id="A0A9P5NRT6"/>
<dbReference type="EMBL" id="JADNYJ010000018">
    <property type="protein sequence ID" value="KAF8906463.1"/>
    <property type="molecule type" value="Genomic_DNA"/>
</dbReference>
<evidence type="ECO:0000313" key="1">
    <source>
        <dbReference type="EMBL" id="KAF8906463.1"/>
    </source>
</evidence>
<accession>A0A9P5NRT6</accession>
<sequence length="120" mass="13040">MAFQSVFKALTGSEYPHTQFGKPTKATYDFAQVLLHGRVKELYGDVPLLQNVYMIGDNPESDVAGANAAGWSSILVKTGVYDPSDGPPSHSPAHIAEDVEEAVKWAIQREVGQSQLLHSK</sequence>
<name>A0A9P5NRT6_GYMJU</name>
<comment type="caution">
    <text evidence="1">The sequence shown here is derived from an EMBL/GenBank/DDBJ whole genome shotgun (WGS) entry which is preliminary data.</text>
</comment>
<dbReference type="Proteomes" id="UP000724874">
    <property type="component" value="Unassembled WGS sequence"/>
</dbReference>
<dbReference type="Pfam" id="PF13242">
    <property type="entry name" value="Hydrolase_like"/>
    <property type="match status" value="1"/>
</dbReference>
<dbReference type="InterPro" id="IPR036412">
    <property type="entry name" value="HAD-like_sf"/>
</dbReference>
<dbReference type="SUPFAM" id="SSF56784">
    <property type="entry name" value="HAD-like"/>
    <property type="match status" value="1"/>
</dbReference>
<organism evidence="1 2">
    <name type="scientific">Gymnopilus junonius</name>
    <name type="common">Spectacular rustgill mushroom</name>
    <name type="synonym">Gymnopilus spectabilis subsp. junonius</name>
    <dbReference type="NCBI Taxonomy" id="109634"/>
    <lineage>
        <taxon>Eukaryota</taxon>
        <taxon>Fungi</taxon>
        <taxon>Dikarya</taxon>
        <taxon>Basidiomycota</taxon>
        <taxon>Agaricomycotina</taxon>
        <taxon>Agaricomycetes</taxon>
        <taxon>Agaricomycetidae</taxon>
        <taxon>Agaricales</taxon>
        <taxon>Agaricineae</taxon>
        <taxon>Hymenogastraceae</taxon>
        <taxon>Gymnopilus</taxon>
    </lineage>
</organism>
<gene>
    <name evidence="1" type="ORF">CPB84DRAFT_1822781</name>
</gene>
<protein>
    <submittedName>
        <fullName evidence="1">HAD-hyrolase-like-domain-containing protein</fullName>
    </submittedName>
</protein>
<keyword evidence="2" id="KW-1185">Reference proteome</keyword>
<proteinExistence type="predicted"/>
<evidence type="ECO:0000313" key="2">
    <source>
        <dbReference type="Proteomes" id="UP000724874"/>
    </source>
</evidence>
<reference evidence="1" key="1">
    <citation type="submission" date="2020-11" db="EMBL/GenBank/DDBJ databases">
        <authorList>
            <consortium name="DOE Joint Genome Institute"/>
            <person name="Ahrendt S."/>
            <person name="Riley R."/>
            <person name="Andreopoulos W."/>
            <person name="LaButti K."/>
            <person name="Pangilinan J."/>
            <person name="Ruiz-duenas F.J."/>
            <person name="Barrasa J.M."/>
            <person name="Sanchez-Garcia M."/>
            <person name="Camarero S."/>
            <person name="Miyauchi S."/>
            <person name="Serrano A."/>
            <person name="Linde D."/>
            <person name="Babiker R."/>
            <person name="Drula E."/>
            <person name="Ayuso-Fernandez I."/>
            <person name="Pacheco R."/>
            <person name="Padilla G."/>
            <person name="Ferreira P."/>
            <person name="Barriuso J."/>
            <person name="Kellner H."/>
            <person name="Castanera R."/>
            <person name="Alfaro M."/>
            <person name="Ramirez L."/>
            <person name="Pisabarro A.G."/>
            <person name="Kuo A."/>
            <person name="Tritt A."/>
            <person name="Lipzen A."/>
            <person name="He G."/>
            <person name="Yan M."/>
            <person name="Ng V."/>
            <person name="Cullen D."/>
            <person name="Martin F."/>
            <person name="Rosso M.-N."/>
            <person name="Henrissat B."/>
            <person name="Hibbett D."/>
            <person name="Martinez A.T."/>
            <person name="Grigoriev I.V."/>
        </authorList>
    </citation>
    <scope>NUCLEOTIDE SEQUENCE</scope>
    <source>
        <strain evidence="1">AH 44721</strain>
    </source>
</reference>
<dbReference type="Gene3D" id="3.40.50.1000">
    <property type="entry name" value="HAD superfamily/HAD-like"/>
    <property type="match status" value="1"/>
</dbReference>
<dbReference type="OrthoDB" id="10251048at2759"/>